<dbReference type="InterPro" id="IPR018108">
    <property type="entry name" value="MCP_transmembrane"/>
</dbReference>
<dbReference type="Pfam" id="PF00153">
    <property type="entry name" value="Mito_carr"/>
    <property type="match status" value="3"/>
</dbReference>
<dbReference type="Gene3D" id="1.50.40.10">
    <property type="entry name" value="Mitochondrial carrier domain"/>
    <property type="match status" value="1"/>
</dbReference>
<dbReference type="EMBL" id="BDSP01000285">
    <property type="protein sequence ID" value="GAX29118.1"/>
    <property type="molecule type" value="Genomic_DNA"/>
</dbReference>
<dbReference type="GO" id="GO:0022857">
    <property type="term" value="F:transmembrane transporter activity"/>
    <property type="evidence" value="ECO:0007669"/>
    <property type="project" value="TreeGrafter"/>
</dbReference>
<accession>A0A1Z5KT65</accession>
<feature type="transmembrane region" description="Helical" evidence="12">
    <location>
        <begin position="98"/>
        <end position="120"/>
    </location>
</feature>
<keyword evidence="5" id="KW-0677">Repeat</keyword>
<evidence type="ECO:0000256" key="10">
    <source>
        <dbReference type="RuleBase" id="RU000488"/>
    </source>
</evidence>
<dbReference type="OrthoDB" id="193856at2759"/>
<evidence type="ECO:0000256" key="7">
    <source>
        <dbReference type="ARBA" id="ARBA00023128"/>
    </source>
</evidence>
<proteinExistence type="inferred from homology"/>
<evidence type="ECO:0000256" key="11">
    <source>
        <dbReference type="SAM" id="MobiDB-lite"/>
    </source>
</evidence>
<evidence type="ECO:0000256" key="6">
    <source>
        <dbReference type="ARBA" id="ARBA00022989"/>
    </source>
</evidence>
<feature type="compositionally biased region" description="Polar residues" evidence="11">
    <location>
        <begin position="61"/>
        <end position="77"/>
    </location>
</feature>
<evidence type="ECO:0000256" key="12">
    <source>
        <dbReference type="SAM" id="Phobius"/>
    </source>
</evidence>
<dbReference type="InParanoid" id="A0A1Z5KT65"/>
<keyword evidence="7" id="KW-0496">Mitochondrion</keyword>
<keyword evidence="8 9" id="KW-0472">Membrane</keyword>
<keyword evidence="3 10" id="KW-0813">Transport</keyword>
<dbReference type="PANTHER" id="PTHR45624">
    <property type="entry name" value="MITOCHONDRIAL BASIC AMINO ACIDS TRANSPORTER-RELATED"/>
    <property type="match status" value="1"/>
</dbReference>
<dbReference type="InterPro" id="IPR023395">
    <property type="entry name" value="MCP_dom_sf"/>
</dbReference>
<evidence type="ECO:0000256" key="3">
    <source>
        <dbReference type="ARBA" id="ARBA00022448"/>
    </source>
</evidence>
<comment type="caution">
    <text evidence="13">The sequence shown here is derived from an EMBL/GenBank/DDBJ whole genome shotgun (WGS) entry which is preliminary data.</text>
</comment>
<keyword evidence="6 12" id="KW-1133">Transmembrane helix</keyword>
<evidence type="ECO:0000256" key="5">
    <source>
        <dbReference type="ARBA" id="ARBA00022737"/>
    </source>
</evidence>
<feature type="repeat" description="Solcar" evidence="9">
    <location>
        <begin position="17"/>
        <end position="126"/>
    </location>
</feature>
<feature type="region of interest" description="Disordered" evidence="11">
    <location>
        <begin position="52"/>
        <end position="77"/>
    </location>
</feature>
<dbReference type="InterPro" id="IPR050567">
    <property type="entry name" value="Mitochondrial_Carrier"/>
</dbReference>
<evidence type="ECO:0000256" key="9">
    <source>
        <dbReference type="PROSITE-ProRule" id="PRU00282"/>
    </source>
</evidence>
<evidence type="ECO:0000256" key="2">
    <source>
        <dbReference type="ARBA" id="ARBA00006375"/>
    </source>
</evidence>
<evidence type="ECO:0000313" key="13">
    <source>
        <dbReference type="EMBL" id="GAX29118.1"/>
    </source>
</evidence>
<protein>
    <submittedName>
        <fullName evidence="13">Solute carrier family 25 (Mitochondrial carnitine/acylcarnitine transporter), member 20/29</fullName>
    </submittedName>
</protein>
<evidence type="ECO:0000313" key="14">
    <source>
        <dbReference type="Proteomes" id="UP000198406"/>
    </source>
</evidence>
<keyword evidence="14" id="KW-1185">Reference proteome</keyword>
<feature type="transmembrane region" description="Helical" evidence="12">
    <location>
        <begin position="147"/>
        <end position="168"/>
    </location>
</feature>
<evidence type="ECO:0000256" key="4">
    <source>
        <dbReference type="ARBA" id="ARBA00022692"/>
    </source>
</evidence>
<dbReference type="GO" id="GO:0031966">
    <property type="term" value="C:mitochondrial membrane"/>
    <property type="evidence" value="ECO:0007669"/>
    <property type="project" value="UniProtKB-SubCell"/>
</dbReference>
<reference evidence="13 14" key="1">
    <citation type="journal article" date="2015" name="Plant Cell">
        <title>Oil accumulation by the oleaginous diatom Fistulifera solaris as revealed by the genome and transcriptome.</title>
        <authorList>
            <person name="Tanaka T."/>
            <person name="Maeda Y."/>
            <person name="Veluchamy A."/>
            <person name="Tanaka M."/>
            <person name="Abida H."/>
            <person name="Marechal E."/>
            <person name="Bowler C."/>
            <person name="Muto M."/>
            <person name="Sunaga Y."/>
            <person name="Tanaka M."/>
            <person name="Yoshino T."/>
            <person name="Taniguchi T."/>
            <person name="Fukuda Y."/>
            <person name="Nemoto M."/>
            <person name="Matsumoto M."/>
            <person name="Wong P.S."/>
            <person name="Aburatani S."/>
            <person name="Fujibuchi W."/>
        </authorList>
    </citation>
    <scope>NUCLEOTIDE SEQUENCE [LARGE SCALE GENOMIC DNA]</scope>
    <source>
        <strain evidence="13 14">JPCC DA0580</strain>
    </source>
</reference>
<gene>
    <name evidence="13" type="ORF">FisN_7Hh285</name>
</gene>
<evidence type="ECO:0000256" key="1">
    <source>
        <dbReference type="ARBA" id="ARBA00004225"/>
    </source>
</evidence>
<dbReference type="PROSITE" id="PS50920">
    <property type="entry name" value="SOLCAR"/>
    <property type="match status" value="3"/>
</dbReference>
<keyword evidence="4 9" id="KW-0812">Transmembrane</keyword>
<name>A0A1Z5KT65_FISSO</name>
<evidence type="ECO:0000256" key="8">
    <source>
        <dbReference type="ARBA" id="ARBA00023136"/>
    </source>
</evidence>
<comment type="subcellular location">
    <subcellularLocation>
        <location evidence="1">Mitochondrion membrane</location>
        <topology evidence="1">Multi-pass membrane protein</topology>
    </subcellularLocation>
</comment>
<sequence>MSQYSRLEDSSSSCSLRSVRNSIIAGYVAGISGTLVGHPFDSLKVLYQTQHQRLATKPQPGHTSGSFSPPNTTTTRGIHSLAATSTPTVSYLRQIRSLYAGISAPLLTVGFVQSVNFAVYDTMRRLLYSSHDNNHNHYIGHDSMTNVAIASSTAGAVLALFTSPMLMVKTAQQTVPGLRLKEAMRHTWKTGLFCGFGPHFVSETVGRAVYFCSYESIKRELVRRRSGGGELPTLGERMISAAASGTLCWAFIFPVDAMRSRIYYANAIQQGSQSSWDMAREMYQTGGVRSFYRGFFVTVIRAGPVAAAVLPMYDKASEFLNQHA</sequence>
<organism evidence="13 14">
    <name type="scientific">Fistulifera solaris</name>
    <name type="common">Oleaginous diatom</name>
    <dbReference type="NCBI Taxonomy" id="1519565"/>
    <lineage>
        <taxon>Eukaryota</taxon>
        <taxon>Sar</taxon>
        <taxon>Stramenopiles</taxon>
        <taxon>Ochrophyta</taxon>
        <taxon>Bacillariophyta</taxon>
        <taxon>Bacillariophyceae</taxon>
        <taxon>Bacillariophycidae</taxon>
        <taxon>Naviculales</taxon>
        <taxon>Naviculaceae</taxon>
        <taxon>Fistulifera</taxon>
    </lineage>
</organism>
<comment type="similarity">
    <text evidence="2 10">Belongs to the mitochondrial carrier (TC 2.A.29) family.</text>
</comment>
<dbReference type="Proteomes" id="UP000198406">
    <property type="component" value="Unassembled WGS sequence"/>
</dbReference>
<feature type="repeat" description="Solcar" evidence="9">
    <location>
        <begin position="232"/>
        <end position="319"/>
    </location>
</feature>
<dbReference type="AlphaFoldDB" id="A0A1Z5KT65"/>
<dbReference type="SUPFAM" id="SSF103506">
    <property type="entry name" value="Mitochondrial carrier"/>
    <property type="match status" value="1"/>
</dbReference>
<feature type="repeat" description="Solcar" evidence="9">
    <location>
        <begin position="142"/>
        <end position="220"/>
    </location>
</feature>